<dbReference type="SUPFAM" id="SSF47616">
    <property type="entry name" value="GST C-terminal domain-like"/>
    <property type="match status" value="1"/>
</dbReference>
<keyword evidence="3" id="KW-1185">Reference proteome</keyword>
<dbReference type="Pfam" id="PF00043">
    <property type="entry name" value="GST_C"/>
    <property type="match status" value="1"/>
</dbReference>
<dbReference type="InterPro" id="IPR010987">
    <property type="entry name" value="Glutathione-S-Trfase_C-like"/>
</dbReference>
<dbReference type="PROSITE" id="PS50405">
    <property type="entry name" value="GST_CTER"/>
    <property type="match status" value="1"/>
</dbReference>
<dbReference type="InterPro" id="IPR036282">
    <property type="entry name" value="Glutathione-S-Trfase_C_sf"/>
</dbReference>
<comment type="caution">
    <text evidence="2">The sequence shown here is derived from an EMBL/GenBank/DDBJ whole genome shotgun (WGS) entry which is preliminary data.</text>
</comment>
<name>A0A545TYE6_9PROT</name>
<organism evidence="2 3">
    <name type="scientific">Denitrobaculum tricleocarpae</name>
    <dbReference type="NCBI Taxonomy" id="2591009"/>
    <lineage>
        <taxon>Bacteria</taxon>
        <taxon>Pseudomonadati</taxon>
        <taxon>Pseudomonadota</taxon>
        <taxon>Alphaproteobacteria</taxon>
        <taxon>Rhodospirillales</taxon>
        <taxon>Rhodospirillaceae</taxon>
        <taxon>Denitrobaculum</taxon>
    </lineage>
</organism>
<dbReference type="CDD" id="cd00570">
    <property type="entry name" value="GST_N_family"/>
    <property type="match status" value="1"/>
</dbReference>
<dbReference type="InterPro" id="IPR036249">
    <property type="entry name" value="Thioredoxin-like_sf"/>
</dbReference>
<accession>A0A545TYE6</accession>
<evidence type="ECO:0000313" key="2">
    <source>
        <dbReference type="EMBL" id="TQV82245.1"/>
    </source>
</evidence>
<dbReference type="SUPFAM" id="SSF52833">
    <property type="entry name" value="Thioredoxin-like"/>
    <property type="match status" value="1"/>
</dbReference>
<dbReference type="InterPro" id="IPR004045">
    <property type="entry name" value="Glutathione_S-Trfase_N"/>
</dbReference>
<dbReference type="RefSeq" id="WP_142895876.1">
    <property type="nucleotide sequence ID" value="NZ_ML660053.1"/>
</dbReference>
<dbReference type="OrthoDB" id="5242791at2"/>
<dbReference type="Gene3D" id="1.20.1050.10">
    <property type="match status" value="1"/>
</dbReference>
<dbReference type="InterPro" id="IPR004046">
    <property type="entry name" value="GST_C"/>
</dbReference>
<dbReference type="EMBL" id="VHSH01000002">
    <property type="protein sequence ID" value="TQV82245.1"/>
    <property type="molecule type" value="Genomic_DNA"/>
</dbReference>
<evidence type="ECO:0000313" key="3">
    <source>
        <dbReference type="Proteomes" id="UP000315252"/>
    </source>
</evidence>
<reference evidence="2 3" key="1">
    <citation type="submission" date="2019-06" db="EMBL/GenBank/DDBJ databases">
        <title>Whole genome sequence for Rhodospirillaceae sp. R148.</title>
        <authorList>
            <person name="Wang G."/>
        </authorList>
    </citation>
    <scope>NUCLEOTIDE SEQUENCE [LARGE SCALE GENOMIC DNA]</scope>
    <source>
        <strain evidence="2 3">R148</strain>
    </source>
</reference>
<feature type="domain" description="GST C-terminal" evidence="1">
    <location>
        <begin position="88"/>
        <end position="250"/>
    </location>
</feature>
<proteinExistence type="predicted"/>
<evidence type="ECO:0000259" key="1">
    <source>
        <dbReference type="PROSITE" id="PS50405"/>
    </source>
</evidence>
<sequence>MTEAKPKLISFAISHYCEKARWALDWYGIDYTEEFWPIGLHVEMARKLGARESNVPILQFADELVQGSQEILDWAYRNRTVPERSLEDRHHNREVREIEDRADGLIGIEVRRLLYAQTLTQYPDIILELLYGNLDKRVRAVGHKLWPRIQTAMIDTLDAAPEAAMDARAKLDKELDWLDDKLAEGGRYLVSDQLTRADLTVASLLGALSSLSRERMFKNVDVPPEIEAEFARLAKRPCMQWVEQIYREFR</sequence>
<gene>
    <name evidence="2" type="ORF">FKG95_08485</name>
</gene>
<dbReference type="Proteomes" id="UP000315252">
    <property type="component" value="Unassembled WGS sequence"/>
</dbReference>
<protein>
    <recommendedName>
        <fullName evidence="1">GST C-terminal domain-containing protein</fullName>
    </recommendedName>
</protein>
<dbReference type="AlphaFoldDB" id="A0A545TYE6"/>
<dbReference type="Gene3D" id="3.40.30.10">
    <property type="entry name" value="Glutaredoxin"/>
    <property type="match status" value="1"/>
</dbReference>
<dbReference type="Pfam" id="PF13417">
    <property type="entry name" value="GST_N_3"/>
    <property type="match status" value="1"/>
</dbReference>